<dbReference type="Gene3D" id="3.20.20.150">
    <property type="entry name" value="Divalent-metal-dependent TIM barrel enzymes"/>
    <property type="match status" value="1"/>
</dbReference>
<dbReference type="EMBL" id="RJVQ01000001">
    <property type="protein sequence ID" value="RQW64746.1"/>
    <property type="molecule type" value="Genomic_DNA"/>
</dbReference>
<sequence>MKLGLVTDSLANLSTDDVIKTSSQLGLDCLEFATGNWSTAPHIDLQKLLASSQARRDFQTKMDDHGLTISSFNANGNQLHPGESGAIHAKCVDDTIKLAELMNVERVVMMSGLPGGRGDQYPNWIVTSWPPETQDILAYQWEVAEKYWSEISYVARESGVKLCVELLGQQLAYNLPTFRHIREIGGETVGLNFDPSHILWMGGDPMAFIREAADMIYSVHAKDAYIDKFNRGTSTALDHRPMHMIKERSWSYVTLGYGQPEAWWGEFVYLLATYVSPDLTLNIEHEDMNLSRMEGVIKSVDLLKRVAMFEPSDYELPQI</sequence>
<feature type="domain" description="Xylose isomerase-like TIM barrel" evidence="1">
    <location>
        <begin position="22"/>
        <end position="305"/>
    </location>
</feature>
<protein>
    <submittedName>
        <fullName evidence="2">Sugar phosphate isomerase/epimerase</fullName>
    </submittedName>
</protein>
<proteinExistence type="predicted"/>
<dbReference type="PANTHER" id="PTHR12110:SF21">
    <property type="entry name" value="XYLOSE ISOMERASE-LIKE TIM BARREL DOMAIN-CONTAINING PROTEIN"/>
    <property type="match status" value="1"/>
</dbReference>
<dbReference type="Pfam" id="PF01261">
    <property type="entry name" value="AP_endonuc_2"/>
    <property type="match status" value="1"/>
</dbReference>
<evidence type="ECO:0000259" key="1">
    <source>
        <dbReference type="Pfam" id="PF01261"/>
    </source>
</evidence>
<keyword evidence="2" id="KW-0413">Isomerase</keyword>
<dbReference type="InterPro" id="IPR013022">
    <property type="entry name" value="Xyl_isomerase-like_TIM-brl"/>
</dbReference>
<dbReference type="OrthoDB" id="9779184at2"/>
<reference evidence="2 3" key="1">
    <citation type="submission" date="2018-11" db="EMBL/GenBank/DDBJ databases">
        <title>Vibrio LJC006 sp. nov., isolated from seawater during the bloom of the enteromorpha.</title>
        <authorList>
            <person name="Liang J."/>
        </authorList>
    </citation>
    <scope>NUCLEOTIDE SEQUENCE [LARGE SCALE GENOMIC DNA]</scope>
    <source>
        <strain evidence="2 3">LJC006</strain>
    </source>
</reference>
<dbReference type="InterPro" id="IPR050312">
    <property type="entry name" value="IolE/XylAMocC-like"/>
</dbReference>
<dbReference type="AlphaFoldDB" id="A0A3N9U951"/>
<dbReference type="Proteomes" id="UP000281112">
    <property type="component" value="Unassembled WGS sequence"/>
</dbReference>
<name>A0A3N9U951_9VIBR</name>
<keyword evidence="3" id="KW-1185">Reference proteome</keyword>
<gene>
    <name evidence="2" type="ORF">EES38_01480</name>
</gene>
<comment type="caution">
    <text evidence="2">The sequence shown here is derived from an EMBL/GenBank/DDBJ whole genome shotgun (WGS) entry which is preliminary data.</text>
</comment>
<dbReference type="SUPFAM" id="SSF51658">
    <property type="entry name" value="Xylose isomerase-like"/>
    <property type="match status" value="1"/>
</dbReference>
<dbReference type="PANTHER" id="PTHR12110">
    <property type="entry name" value="HYDROXYPYRUVATE ISOMERASE"/>
    <property type="match status" value="1"/>
</dbReference>
<dbReference type="GO" id="GO:0016853">
    <property type="term" value="F:isomerase activity"/>
    <property type="evidence" value="ECO:0007669"/>
    <property type="project" value="UniProtKB-KW"/>
</dbReference>
<evidence type="ECO:0000313" key="2">
    <source>
        <dbReference type="EMBL" id="RQW64746.1"/>
    </source>
</evidence>
<evidence type="ECO:0000313" key="3">
    <source>
        <dbReference type="Proteomes" id="UP000281112"/>
    </source>
</evidence>
<dbReference type="InterPro" id="IPR036237">
    <property type="entry name" value="Xyl_isomerase-like_sf"/>
</dbReference>
<organism evidence="2 3">
    <name type="scientific">Vibrio viridaestus</name>
    <dbReference type="NCBI Taxonomy" id="2487322"/>
    <lineage>
        <taxon>Bacteria</taxon>
        <taxon>Pseudomonadati</taxon>
        <taxon>Pseudomonadota</taxon>
        <taxon>Gammaproteobacteria</taxon>
        <taxon>Vibrionales</taxon>
        <taxon>Vibrionaceae</taxon>
        <taxon>Vibrio</taxon>
    </lineage>
</organism>
<accession>A0A3N9U951</accession>
<dbReference type="RefSeq" id="WP_124935397.1">
    <property type="nucleotide sequence ID" value="NZ_RJVQ01000001.1"/>
</dbReference>